<sequence>MENQERVDHDRLFKQLITTFFEEFVLAFFPDIYEHLDYNHMTFLHQEVFTDILKGRKGVVDILAETKLRGNDTIILVHIEPQSTYAHDFNDRMFFYFSRLYEKYRCPILPIAIFSYDDMKPETDFFHIHLPFKQVLSFHYFTVHLKRKNWRELINQPNPVALALLGKMGYDQDEKVKIKLEFLRMLLKLELDPARQTLVAGIFEKYHILSVSEENELDKYLKQIPNNEVVQIMDLMTSWEKKGFDQGIEKGIEKGMEKGIEKGMEEGIQKGIELTKVEVALSMLRKGLFISDIHEVTGLPVEEIKNLQEQSNI</sequence>
<evidence type="ECO:0000313" key="1">
    <source>
        <dbReference type="EMBL" id="RXI96232.1"/>
    </source>
</evidence>
<keyword evidence="2" id="KW-1185">Reference proteome</keyword>
<accession>A0A4Q0VN49</accession>
<organism evidence="1 2">
    <name type="scientific">Anaerobacillus alkaliphilus</name>
    <dbReference type="NCBI Taxonomy" id="1548597"/>
    <lineage>
        <taxon>Bacteria</taxon>
        <taxon>Bacillati</taxon>
        <taxon>Bacillota</taxon>
        <taxon>Bacilli</taxon>
        <taxon>Bacillales</taxon>
        <taxon>Bacillaceae</taxon>
        <taxon>Anaerobacillus</taxon>
    </lineage>
</organism>
<dbReference type="OrthoDB" id="419816at2"/>
<dbReference type="PANTHER" id="PTHR35586">
    <property type="entry name" value="SLL1691 PROTEIN"/>
    <property type="match status" value="1"/>
</dbReference>
<dbReference type="EMBL" id="QOUX01000047">
    <property type="protein sequence ID" value="RXI96232.1"/>
    <property type="molecule type" value="Genomic_DNA"/>
</dbReference>
<dbReference type="RefSeq" id="WP_129080211.1">
    <property type="nucleotide sequence ID" value="NZ_QOUX01000047.1"/>
</dbReference>
<reference evidence="1 2" key="1">
    <citation type="journal article" date="2019" name="Int. J. Syst. Evol. Microbiol.">
        <title>Anaerobacillus alkaliphilus sp. nov., a novel alkaliphilic and moderately halophilic bacterium.</title>
        <authorList>
            <person name="Borsodi A.K."/>
            <person name="Aszalos J.M."/>
            <person name="Bihari P."/>
            <person name="Nagy I."/>
            <person name="Schumann P."/>
            <person name="Sproer C."/>
            <person name="Kovacs A.L."/>
            <person name="Boka K."/>
            <person name="Dobosy P."/>
            <person name="Ovari M."/>
            <person name="Szili-Kovacs T."/>
            <person name="Toth E."/>
        </authorList>
    </citation>
    <scope>NUCLEOTIDE SEQUENCE [LARGE SCALE GENOMIC DNA]</scope>
    <source>
        <strain evidence="1 2">B16-10</strain>
    </source>
</reference>
<gene>
    <name evidence="1" type="ORF">DS745_21050</name>
</gene>
<comment type="caution">
    <text evidence="1">The sequence shown here is derived from an EMBL/GenBank/DDBJ whole genome shotgun (WGS) entry which is preliminary data.</text>
</comment>
<dbReference type="PANTHER" id="PTHR35586:SF1">
    <property type="entry name" value="SLL1691 PROTEIN"/>
    <property type="match status" value="1"/>
</dbReference>
<protein>
    <submittedName>
        <fullName evidence="1">Transposase</fullName>
    </submittedName>
</protein>
<name>A0A4Q0VN49_9BACI</name>
<dbReference type="AlphaFoldDB" id="A0A4Q0VN49"/>
<proteinExistence type="predicted"/>
<dbReference type="Proteomes" id="UP000290649">
    <property type="component" value="Unassembled WGS sequence"/>
</dbReference>
<evidence type="ECO:0000313" key="2">
    <source>
        <dbReference type="Proteomes" id="UP000290649"/>
    </source>
</evidence>